<organism evidence="1">
    <name type="scientific">marine sediment metagenome</name>
    <dbReference type="NCBI Taxonomy" id="412755"/>
    <lineage>
        <taxon>unclassified sequences</taxon>
        <taxon>metagenomes</taxon>
        <taxon>ecological metagenomes</taxon>
    </lineage>
</organism>
<name>X1LZK9_9ZZZZ</name>
<comment type="caution">
    <text evidence="1">The sequence shown here is derived from an EMBL/GenBank/DDBJ whole genome shotgun (WGS) entry which is preliminary data.</text>
</comment>
<proteinExistence type="predicted"/>
<accession>X1LZK9</accession>
<sequence length="83" mass="9397">MVKKTKKVDRRGSEVYLLRGSDQAGLTCIGEICWNPVTDVIEVELQGDCDQDVLRNVVNKVIDGKRVEFIMPPIAKHEVKEQD</sequence>
<dbReference type="AlphaFoldDB" id="X1LZK9"/>
<gene>
    <name evidence="1" type="ORF">S06H3_01946</name>
</gene>
<evidence type="ECO:0000313" key="1">
    <source>
        <dbReference type="EMBL" id="GAH99543.1"/>
    </source>
</evidence>
<reference evidence="1" key="1">
    <citation type="journal article" date="2014" name="Front. Microbiol.">
        <title>High frequency of phylogenetically diverse reductive dehalogenase-homologous genes in deep subseafloor sedimentary metagenomes.</title>
        <authorList>
            <person name="Kawai M."/>
            <person name="Futagami T."/>
            <person name="Toyoda A."/>
            <person name="Takaki Y."/>
            <person name="Nishi S."/>
            <person name="Hori S."/>
            <person name="Arai W."/>
            <person name="Tsubouchi T."/>
            <person name="Morono Y."/>
            <person name="Uchiyama I."/>
            <person name="Ito T."/>
            <person name="Fujiyama A."/>
            <person name="Inagaki F."/>
            <person name="Takami H."/>
        </authorList>
    </citation>
    <scope>NUCLEOTIDE SEQUENCE</scope>
    <source>
        <strain evidence="1">Expedition CK06-06</strain>
    </source>
</reference>
<dbReference type="EMBL" id="BARV01000531">
    <property type="protein sequence ID" value="GAH99543.1"/>
    <property type="molecule type" value="Genomic_DNA"/>
</dbReference>
<protein>
    <submittedName>
        <fullName evidence="1">Uncharacterized protein</fullName>
    </submittedName>
</protein>